<dbReference type="InterPro" id="IPR043502">
    <property type="entry name" value="DNA/RNA_pol_sf"/>
</dbReference>
<dbReference type="VEuPathDB" id="FungiDB:KRP23_8518"/>
<dbReference type="Pfam" id="PF00078">
    <property type="entry name" value="RVT_1"/>
    <property type="match status" value="1"/>
</dbReference>
<dbReference type="SUPFAM" id="SSF53098">
    <property type="entry name" value="Ribonuclease H-like"/>
    <property type="match status" value="1"/>
</dbReference>
<dbReference type="InterPro" id="IPR036397">
    <property type="entry name" value="RNaseH_sf"/>
</dbReference>
<evidence type="ECO:0000256" key="4">
    <source>
        <dbReference type="ARBA" id="ARBA00022759"/>
    </source>
</evidence>
<dbReference type="InterPro" id="IPR012337">
    <property type="entry name" value="RNaseH-like_sf"/>
</dbReference>
<sequence length="615" mass="69410">MLPELQDLTPHCDINKADVGEPGVTTEVQDRKLRNILKHHRPIFLGDGNAAPAPACGVVCDLDVGDIKPVDQRPRSVAPHVAIKVYELLKKLLETRLIEHSESPWASPIVIVLKKNGVDIRMCIDYRIVNGFIRLSYYPLPLIDDLLIGFERAMWFMSLDMASRFWAARMMERAKLISAFVCPFGHFQWVRMPFGLKNAPLVYQHMINNCLWGFVRLSPEEEVLVDQDVLDYLKLDPYEPRDVTPELPEPWCQLPALTEQMTVFKRNIPAPSQIGPVLGRSSYIDDIAHGAPTWDKLCNDLNALLYRLRYWSISVSLPKSEFGKQTIPYLSHEIGAEGIRATPKIAKCIESLPFPTTLEGVQSFLGSLNYYHKFIEDFPVVAAVLYELTDKQPVRFTGRVLNEAELRYHIAEKEVIAVMRVLRVFRTLLEGCPLVVYTRYSVLKWVIKSKTADGRTVPWGVALSHYDLEIRKVQRDEDELAAILGAVITPREHLDEIAESLIPAKGRIKTPPVVSIEMLEAGYSGIVMSFDGAAKTSTRQGSCGCILWKLPEWTVLDARGFVLDDVIVNDAEYYGLLKGLDMALENDVQDLVVVGDSRIVIQQVQGLINCHQPNL</sequence>
<feature type="domain" description="Reverse transcriptase RNase H-like" evidence="9">
    <location>
        <begin position="381"/>
        <end position="466"/>
    </location>
</feature>
<evidence type="ECO:0000256" key="3">
    <source>
        <dbReference type="ARBA" id="ARBA00022722"/>
    </source>
</evidence>
<evidence type="ECO:0000256" key="1">
    <source>
        <dbReference type="ARBA" id="ARBA00022679"/>
    </source>
</evidence>
<dbReference type="PANTHER" id="PTHR37984:SF5">
    <property type="entry name" value="PROTEIN NYNRIN-LIKE"/>
    <property type="match status" value="1"/>
</dbReference>
<evidence type="ECO:0000256" key="5">
    <source>
        <dbReference type="ARBA" id="ARBA00022801"/>
    </source>
</evidence>
<keyword evidence="6" id="KW-0695">RNA-directed DNA polymerase</keyword>
<dbReference type="InterPro" id="IPR041373">
    <property type="entry name" value="RT_RNaseH"/>
</dbReference>
<dbReference type="InterPro" id="IPR000477">
    <property type="entry name" value="RT_dom"/>
</dbReference>
<dbReference type="GO" id="GO:0003676">
    <property type="term" value="F:nucleic acid binding"/>
    <property type="evidence" value="ECO:0007669"/>
    <property type="project" value="InterPro"/>
</dbReference>
<dbReference type="GO" id="GO:0004523">
    <property type="term" value="F:RNA-DNA hybrid ribonuclease activity"/>
    <property type="evidence" value="ECO:0007669"/>
    <property type="project" value="InterPro"/>
</dbReference>
<feature type="domain" description="RNase H type-1" evidence="8">
    <location>
        <begin position="530"/>
        <end position="612"/>
    </location>
</feature>
<evidence type="ECO:0000313" key="10">
    <source>
        <dbReference type="EnsemblProtists" id="Phyra84363"/>
    </source>
</evidence>
<dbReference type="Pfam" id="PF13456">
    <property type="entry name" value="RVT_3"/>
    <property type="match status" value="1"/>
</dbReference>
<accession>H3H208</accession>
<keyword evidence="2" id="KW-0548">Nucleotidyltransferase</keyword>
<keyword evidence="3" id="KW-0540">Nuclease</keyword>
<dbReference type="Gene3D" id="3.30.70.270">
    <property type="match status" value="3"/>
</dbReference>
<dbReference type="STRING" id="164328.H3H208"/>
<keyword evidence="5" id="KW-0378">Hydrolase</keyword>
<dbReference type="EnsemblProtists" id="Phyra84363">
    <property type="protein sequence ID" value="Phyra84363"/>
    <property type="gene ID" value="Phyra84363"/>
</dbReference>
<dbReference type="GO" id="GO:0003964">
    <property type="term" value="F:RNA-directed DNA polymerase activity"/>
    <property type="evidence" value="ECO:0007669"/>
    <property type="project" value="UniProtKB-KW"/>
</dbReference>
<dbReference type="InterPro" id="IPR002156">
    <property type="entry name" value="RNaseH_domain"/>
</dbReference>
<name>H3H208_PHYRM</name>
<organism evidence="10 11">
    <name type="scientific">Phytophthora ramorum</name>
    <name type="common">Sudden oak death agent</name>
    <dbReference type="NCBI Taxonomy" id="164328"/>
    <lineage>
        <taxon>Eukaryota</taxon>
        <taxon>Sar</taxon>
        <taxon>Stramenopiles</taxon>
        <taxon>Oomycota</taxon>
        <taxon>Peronosporomycetes</taxon>
        <taxon>Peronosporales</taxon>
        <taxon>Peronosporaceae</taxon>
        <taxon>Phytophthora</taxon>
    </lineage>
</organism>
<keyword evidence="4" id="KW-0255">Endonuclease</keyword>
<dbReference type="HOGENOM" id="CLU_000384_18_7_1"/>
<dbReference type="PANTHER" id="PTHR37984">
    <property type="entry name" value="PROTEIN CBG26694"/>
    <property type="match status" value="1"/>
</dbReference>
<dbReference type="InParanoid" id="H3H208"/>
<dbReference type="AlphaFoldDB" id="H3H208"/>
<dbReference type="Gene3D" id="3.30.420.10">
    <property type="entry name" value="Ribonuclease H-like superfamily/Ribonuclease H"/>
    <property type="match status" value="1"/>
</dbReference>
<evidence type="ECO:0008006" key="12">
    <source>
        <dbReference type="Google" id="ProtNLM"/>
    </source>
</evidence>
<dbReference type="EMBL" id="DS566108">
    <property type="status" value="NOT_ANNOTATED_CDS"/>
    <property type="molecule type" value="Genomic_DNA"/>
</dbReference>
<dbReference type="SUPFAM" id="SSF56672">
    <property type="entry name" value="DNA/RNA polymerases"/>
    <property type="match status" value="1"/>
</dbReference>
<evidence type="ECO:0000256" key="2">
    <source>
        <dbReference type="ARBA" id="ARBA00022695"/>
    </source>
</evidence>
<evidence type="ECO:0000313" key="11">
    <source>
        <dbReference type="Proteomes" id="UP000005238"/>
    </source>
</evidence>
<keyword evidence="1" id="KW-0808">Transferase</keyword>
<evidence type="ECO:0000256" key="6">
    <source>
        <dbReference type="ARBA" id="ARBA00022918"/>
    </source>
</evidence>
<keyword evidence="11" id="KW-1185">Reference proteome</keyword>
<evidence type="ECO:0000259" key="9">
    <source>
        <dbReference type="Pfam" id="PF17917"/>
    </source>
</evidence>
<dbReference type="Pfam" id="PF17917">
    <property type="entry name" value="RT_RNaseH"/>
    <property type="match status" value="1"/>
</dbReference>
<evidence type="ECO:0000259" key="8">
    <source>
        <dbReference type="Pfam" id="PF13456"/>
    </source>
</evidence>
<dbReference type="Proteomes" id="UP000005238">
    <property type="component" value="Unassembled WGS sequence"/>
</dbReference>
<reference evidence="11" key="1">
    <citation type="journal article" date="2006" name="Science">
        <title>Phytophthora genome sequences uncover evolutionary origins and mechanisms of pathogenesis.</title>
        <authorList>
            <person name="Tyler B.M."/>
            <person name="Tripathy S."/>
            <person name="Zhang X."/>
            <person name="Dehal P."/>
            <person name="Jiang R.H."/>
            <person name="Aerts A."/>
            <person name="Arredondo F.D."/>
            <person name="Baxter L."/>
            <person name="Bensasson D."/>
            <person name="Beynon J.L."/>
            <person name="Chapman J."/>
            <person name="Damasceno C.M."/>
            <person name="Dorrance A.E."/>
            <person name="Dou D."/>
            <person name="Dickerman A.W."/>
            <person name="Dubchak I.L."/>
            <person name="Garbelotto M."/>
            <person name="Gijzen M."/>
            <person name="Gordon S.G."/>
            <person name="Govers F."/>
            <person name="Grunwald N.J."/>
            <person name="Huang W."/>
            <person name="Ivors K.L."/>
            <person name="Jones R.W."/>
            <person name="Kamoun S."/>
            <person name="Krampis K."/>
            <person name="Lamour K.H."/>
            <person name="Lee M.K."/>
            <person name="McDonald W.H."/>
            <person name="Medina M."/>
            <person name="Meijer H.J."/>
            <person name="Nordberg E.K."/>
            <person name="Maclean D.J."/>
            <person name="Ospina-Giraldo M.D."/>
            <person name="Morris P.F."/>
            <person name="Phuntumart V."/>
            <person name="Putnam N.H."/>
            <person name="Rash S."/>
            <person name="Rose J.K."/>
            <person name="Sakihama Y."/>
            <person name="Salamov A.A."/>
            <person name="Savidor A."/>
            <person name="Scheuring C.F."/>
            <person name="Smith B.M."/>
            <person name="Sobral B.W."/>
            <person name="Terry A."/>
            <person name="Torto-Alalibo T.A."/>
            <person name="Win J."/>
            <person name="Xu Z."/>
            <person name="Zhang H."/>
            <person name="Grigoriev I.V."/>
            <person name="Rokhsar D.S."/>
            <person name="Boore J.L."/>
        </authorList>
    </citation>
    <scope>NUCLEOTIDE SEQUENCE [LARGE SCALE GENOMIC DNA]</scope>
    <source>
        <strain evidence="11">Pr102</strain>
    </source>
</reference>
<proteinExistence type="predicted"/>
<feature type="domain" description="Reverse transcriptase" evidence="7">
    <location>
        <begin position="114"/>
        <end position="210"/>
    </location>
</feature>
<dbReference type="InterPro" id="IPR043128">
    <property type="entry name" value="Rev_trsase/Diguanyl_cyclase"/>
</dbReference>
<protein>
    <recommendedName>
        <fullName evidence="12">Reverse transcriptase</fullName>
    </recommendedName>
</protein>
<evidence type="ECO:0000259" key="7">
    <source>
        <dbReference type="Pfam" id="PF00078"/>
    </source>
</evidence>
<dbReference type="InterPro" id="IPR050951">
    <property type="entry name" value="Retrovirus_Pol_polyprotein"/>
</dbReference>
<dbReference type="CDD" id="cd01647">
    <property type="entry name" value="RT_LTR"/>
    <property type="match status" value="1"/>
</dbReference>
<reference evidence="10" key="2">
    <citation type="submission" date="2015-06" db="UniProtKB">
        <authorList>
            <consortium name="EnsemblProtists"/>
        </authorList>
    </citation>
    <scope>IDENTIFICATION</scope>
    <source>
        <strain evidence="10">Pr102</strain>
    </source>
</reference>
<dbReference type="Gene3D" id="3.10.10.10">
    <property type="entry name" value="HIV Type 1 Reverse Transcriptase, subunit A, domain 1"/>
    <property type="match status" value="1"/>
</dbReference>
<dbReference type="eggNOG" id="KOG0017">
    <property type="taxonomic scope" value="Eukaryota"/>
</dbReference>